<gene>
    <name evidence="1" type="ORF">M1B35_29585</name>
</gene>
<sequence length="156" mass="18010">MTELATDRDERIASLIWTWYGQDEYRKIILVGELAPALVFLTQDSESQRRDIGCCAECNLWSDYLEYLDNFVNRFPEHLEPRLFQLLQTLLASCMALGPAAYGTLTENGFDDPQWQPLREVASQALEQLGWTELQEHLPSLTEDCRAALRKWPDTL</sequence>
<dbReference type="RefSeq" id="WP_123331784.1">
    <property type="nucleotide sequence ID" value="NZ_JALQCX010000072.1"/>
</dbReference>
<protein>
    <recommendedName>
        <fullName evidence="3">HEAT repeat domain-containing protein</fullName>
    </recommendedName>
</protein>
<accession>A0ABT0JQE0</accession>
<reference evidence="1 2" key="1">
    <citation type="journal article" date="2022" name="Int. J. Syst. Evol. Microbiol.">
        <title>Pseudomonas aegrilactucae sp. nov. and Pseudomonas morbosilactucae sp. nov., pathogens causing bacterial rot of lettuce in Japan.</title>
        <authorList>
            <person name="Sawada H."/>
            <person name="Fujikawa T."/>
            <person name="Satou M."/>
        </authorList>
    </citation>
    <scope>NUCLEOTIDE SEQUENCE [LARGE SCALE GENOMIC DNA]</scope>
    <source>
        <strain evidence="1 2">MAFF 302046</strain>
    </source>
</reference>
<dbReference type="Proteomes" id="UP001155163">
    <property type="component" value="Unassembled WGS sequence"/>
</dbReference>
<comment type="caution">
    <text evidence="1">The sequence shown here is derived from an EMBL/GenBank/DDBJ whole genome shotgun (WGS) entry which is preliminary data.</text>
</comment>
<organism evidence="1 2">
    <name type="scientific">Pseudomonas morbosilactucae</name>
    <dbReference type="NCBI Taxonomy" id="2938197"/>
    <lineage>
        <taxon>Bacteria</taxon>
        <taxon>Pseudomonadati</taxon>
        <taxon>Pseudomonadota</taxon>
        <taxon>Gammaproteobacteria</taxon>
        <taxon>Pseudomonadales</taxon>
        <taxon>Pseudomonadaceae</taxon>
        <taxon>Pseudomonas</taxon>
    </lineage>
</organism>
<proteinExistence type="predicted"/>
<reference evidence="1 2" key="2">
    <citation type="journal article" date="2023" name="Plant Pathol.">
        <title>Dismantling and reorganizing Pseudomonas marginalis sensu#lato.</title>
        <authorList>
            <person name="Sawada H."/>
            <person name="Fujikawa T."/>
            <person name="Satou M."/>
        </authorList>
    </citation>
    <scope>NUCLEOTIDE SEQUENCE [LARGE SCALE GENOMIC DNA]</scope>
    <source>
        <strain evidence="1 2">MAFF 302046</strain>
    </source>
</reference>
<evidence type="ECO:0000313" key="2">
    <source>
        <dbReference type="Proteomes" id="UP001155163"/>
    </source>
</evidence>
<name>A0ABT0JQE0_9PSED</name>
<evidence type="ECO:0000313" key="1">
    <source>
        <dbReference type="EMBL" id="MCK9818168.1"/>
    </source>
</evidence>
<dbReference type="EMBL" id="JALQCX010000072">
    <property type="protein sequence ID" value="MCK9818168.1"/>
    <property type="molecule type" value="Genomic_DNA"/>
</dbReference>
<evidence type="ECO:0008006" key="3">
    <source>
        <dbReference type="Google" id="ProtNLM"/>
    </source>
</evidence>
<keyword evidence="2" id="KW-1185">Reference proteome</keyword>